<evidence type="ECO:0000313" key="1">
    <source>
        <dbReference type="EMBL" id="HJC88572.1"/>
    </source>
</evidence>
<reference evidence="1" key="2">
    <citation type="submission" date="2021-04" db="EMBL/GenBank/DDBJ databases">
        <authorList>
            <person name="Gilroy R."/>
        </authorList>
    </citation>
    <scope>NUCLEOTIDE SEQUENCE</scope>
    <source>
        <strain evidence="1">ChiBcec1-1630</strain>
    </source>
</reference>
<organism evidence="1 2">
    <name type="scientific">Candidatus Eisenbergiella intestinigallinarum</name>
    <dbReference type="NCBI Taxonomy" id="2838549"/>
    <lineage>
        <taxon>Bacteria</taxon>
        <taxon>Bacillati</taxon>
        <taxon>Bacillota</taxon>
        <taxon>Clostridia</taxon>
        <taxon>Lachnospirales</taxon>
        <taxon>Lachnospiraceae</taxon>
        <taxon>Eisenbergiella</taxon>
    </lineage>
</organism>
<dbReference type="Proteomes" id="UP000823922">
    <property type="component" value="Unassembled WGS sequence"/>
</dbReference>
<dbReference type="EMBL" id="DWVS01000286">
    <property type="protein sequence ID" value="HJC88572.1"/>
    <property type="molecule type" value="Genomic_DNA"/>
</dbReference>
<dbReference type="AlphaFoldDB" id="A0A9D2TS08"/>
<reference evidence="1" key="1">
    <citation type="journal article" date="2021" name="PeerJ">
        <title>Extensive microbial diversity within the chicken gut microbiome revealed by metagenomics and culture.</title>
        <authorList>
            <person name="Gilroy R."/>
            <person name="Ravi A."/>
            <person name="Getino M."/>
            <person name="Pursley I."/>
            <person name="Horton D.L."/>
            <person name="Alikhan N.F."/>
            <person name="Baker D."/>
            <person name="Gharbi K."/>
            <person name="Hall N."/>
            <person name="Watson M."/>
            <person name="Adriaenssens E.M."/>
            <person name="Foster-Nyarko E."/>
            <person name="Jarju S."/>
            <person name="Secka A."/>
            <person name="Antonio M."/>
            <person name="Oren A."/>
            <person name="Chaudhuri R.R."/>
            <person name="La Ragione R."/>
            <person name="Hildebrand F."/>
            <person name="Pallen M.J."/>
        </authorList>
    </citation>
    <scope>NUCLEOTIDE SEQUENCE</scope>
    <source>
        <strain evidence="1">ChiBcec1-1630</strain>
    </source>
</reference>
<gene>
    <name evidence="1" type="ORF">H9926_11220</name>
</gene>
<sequence>MEEYEEYVRQGLNGEAPLKLILCGNVEGTGENKTGVVSVVYATNSRSLAEQKLREFSDANPDNYYMVYSVPLDRDLTQLGHYPFIEITRDDLL</sequence>
<name>A0A9D2TS08_9FIRM</name>
<comment type="caution">
    <text evidence="1">The sequence shown here is derived from an EMBL/GenBank/DDBJ whole genome shotgun (WGS) entry which is preliminary data.</text>
</comment>
<protein>
    <submittedName>
        <fullName evidence="1">Uncharacterized protein</fullName>
    </submittedName>
</protein>
<accession>A0A9D2TS08</accession>
<proteinExistence type="predicted"/>
<evidence type="ECO:0000313" key="2">
    <source>
        <dbReference type="Proteomes" id="UP000823922"/>
    </source>
</evidence>